<evidence type="ECO:0000256" key="1">
    <source>
        <dbReference type="ARBA" id="ARBA00010688"/>
    </source>
</evidence>
<evidence type="ECO:0000313" key="5">
    <source>
        <dbReference type="EMBL" id="SFP86740.1"/>
    </source>
</evidence>
<name>A0A1I5TUJ2_9FIRM</name>
<sequence length="340" mass="38290">MGEKNFDLITLGEIMLRLSPPNYERMTRGDVFDKRAGGSELNVASGVALLGLRTGVISKLPQNALGTFIKNRIRFEGVSDDYLIYDESDDARLGIYYYENGAAPRKPSIVYDRKNSSMTKISLEEIPEDVYTSTRMFHTSGITLALNKNTCEVTTELIKRFKKGGALVSFDCNYRANLWSEEEARAAIKHILPYVDILFVSEETSRRMMQKDGDLADIMKSYTTEYPVKVVCTTQREVISPRKHNFTSTIYDARKDKFYTEQPYKDIDVIDRIGSGDAYVSGVLYGLLKYDDVEKALEYGNATSSVKNTIPGDLPASDLREIDSIIKNHKAVGPTSELNR</sequence>
<dbReference type="InterPro" id="IPR052700">
    <property type="entry name" value="Carb_kinase_PfkB-like"/>
</dbReference>
<gene>
    <name evidence="5" type="ORF">SAMN04487928_11033</name>
</gene>
<evidence type="ECO:0000259" key="4">
    <source>
        <dbReference type="Pfam" id="PF00294"/>
    </source>
</evidence>
<keyword evidence="2" id="KW-0808">Transferase</keyword>
<keyword evidence="3 5" id="KW-0418">Kinase</keyword>
<keyword evidence="6" id="KW-1185">Reference proteome</keyword>
<comment type="similarity">
    <text evidence="1">Belongs to the carbohydrate kinase PfkB family.</text>
</comment>
<reference evidence="6" key="1">
    <citation type="submission" date="2016-10" db="EMBL/GenBank/DDBJ databases">
        <authorList>
            <person name="Varghese N."/>
            <person name="Submissions S."/>
        </authorList>
    </citation>
    <scope>NUCLEOTIDE SEQUENCE [LARGE SCALE GENOMIC DNA]</scope>
    <source>
        <strain evidence="6">P18</strain>
    </source>
</reference>
<dbReference type="OrthoDB" id="9813569at2"/>
<dbReference type="GO" id="GO:0016301">
    <property type="term" value="F:kinase activity"/>
    <property type="evidence" value="ECO:0007669"/>
    <property type="project" value="UniProtKB-KW"/>
</dbReference>
<dbReference type="Pfam" id="PF00294">
    <property type="entry name" value="PfkB"/>
    <property type="match status" value="1"/>
</dbReference>
<organism evidence="5 6">
    <name type="scientific">Butyrivibrio proteoclasticus</name>
    <dbReference type="NCBI Taxonomy" id="43305"/>
    <lineage>
        <taxon>Bacteria</taxon>
        <taxon>Bacillati</taxon>
        <taxon>Bacillota</taxon>
        <taxon>Clostridia</taxon>
        <taxon>Lachnospirales</taxon>
        <taxon>Lachnospiraceae</taxon>
        <taxon>Butyrivibrio</taxon>
    </lineage>
</organism>
<protein>
    <submittedName>
        <fullName evidence="5">2-dehydro-3-deoxygluconokinase</fullName>
    </submittedName>
</protein>
<dbReference type="InterPro" id="IPR029056">
    <property type="entry name" value="Ribokinase-like"/>
</dbReference>
<dbReference type="PANTHER" id="PTHR43320:SF2">
    <property type="entry name" value="2-DEHYDRO-3-DEOXYGLUCONOKINASE_2-DEHYDRO-3-DEOXYGALACTONOKINASE"/>
    <property type="match status" value="1"/>
</dbReference>
<evidence type="ECO:0000256" key="2">
    <source>
        <dbReference type="ARBA" id="ARBA00022679"/>
    </source>
</evidence>
<dbReference type="CDD" id="cd01166">
    <property type="entry name" value="KdgK"/>
    <property type="match status" value="1"/>
</dbReference>
<dbReference type="EMBL" id="FOXO01000010">
    <property type="protein sequence ID" value="SFP86740.1"/>
    <property type="molecule type" value="Genomic_DNA"/>
</dbReference>
<accession>A0A1I5TUJ2</accession>
<feature type="domain" description="Carbohydrate kinase PfkB" evidence="4">
    <location>
        <begin position="8"/>
        <end position="307"/>
    </location>
</feature>
<evidence type="ECO:0000256" key="3">
    <source>
        <dbReference type="ARBA" id="ARBA00022777"/>
    </source>
</evidence>
<dbReference type="Gene3D" id="3.40.1190.20">
    <property type="match status" value="1"/>
</dbReference>
<proteinExistence type="inferred from homology"/>
<dbReference type="AlphaFoldDB" id="A0A1I5TUJ2"/>
<dbReference type="PANTHER" id="PTHR43320">
    <property type="entry name" value="SUGAR KINASE"/>
    <property type="match status" value="1"/>
</dbReference>
<evidence type="ECO:0000313" key="6">
    <source>
        <dbReference type="Proteomes" id="UP000182624"/>
    </source>
</evidence>
<dbReference type="RefSeq" id="WP_074886903.1">
    <property type="nucleotide sequence ID" value="NZ_FOXO01000010.1"/>
</dbReference>
<dbReference type="Proteomes" id="UP000182624">
    <property type="component" value="Unassembled WGS sequence"/>
</dbReference>
<dbReference type="SUPFAM" id="SSF53613">
    <property type="entry name" value="Ribokinase-like"/>
    <property type="match status" value="1"/>
</dbReference>
<dbReference type="InterPro" id="IPR011611">
    <property type="entry name" value="PfkB_dom"/>
</dbReference>